<gene>
    <name evidence="2" type="ORF">ACFOUW_10795</name>
</gene>
<dbReference type="EMBL" id="JBHRZH010000008">
    <property type="protein sequence ID" value="MFC3761329.1"/>
    <property type="molecule type" value="Genomic_DNA"/>
</dbReference>
<evidence type="ECO:0000313" key="3">
    <source>
        <dbReference type="Proteomes" id="UP001595699"/>
    </source>
</evidence>
<feature type="domain" description="PLD phosphodiesterase" evidence="1">
    <location>
        <begin position="104"/>
        <end position="130"/>
    </location>
</feature>
<accession>A0ABV7Y916</accession>
<dbReference type="RefSeq" id="WP_205118398.1">
    <property type="nucleotide sequence ID" value="NZ_JAFBCM010000001.1"/>
</dbReference>
<organism evidence="2 3">
    <name type="scientific">Tenggerimyces flavus</name>
    <dbReference type="NCBI Taxonomy" id="1708749"/>
    <lineage>
        <taxon>Bacteria</taxon>
        <taxon>Bacillati</taxon>
        <taxon>Actinomycetota</taxon>
        <taxon>Actinomycetes</taxon>
        <taxon>Propionibacteriales</taxon>
        <taxon>Nocardioidaceae</taxon>
        <taxon>Tenggerimyces</taxon>
    </lineage>
</organism>
<evidence type="ECO:0000313" key="2">
    <source>
        <dbReference type="EMBL" id="MFC3761329.1"/>
    </source>
</evidence>
<sequence length="391" mass="43315">MFVASGSYPVREGNLVRPLVDGIPAFGRICAAVDAAEHRVWVTVCFLWDSFRLPDGRTFHELLGSAVDRGVDVRVLAWLPGDSTENVLEPAAARVPTRWDRAHPGMAQHQKSWLVDDAGFVGGMNLNPHTVVSPDHRGQDQYHDVYVEITGPATYDIAHNFVQRWNGATEHEPGDLQLPDAVPSPAGTIPVQIQRTLPPERSIFDQYVRAFADARRSIYLENQFLEDPEIVGCLEAALARGVEVVAVLPGEPPRTRHGPDFLDRRGALGDHPNFHLAGLAGVGADGQRKHVYVHSKVMLVDDAWATIGSANFHAGGMYGSAEMNASFHDPETVRALRHQLFAEHLGESMKNDVNALRLFGQRAQENRRRWDTGDHDWQGLAFALDPRTYGR</sequence>
<dbReference type="InterPro" id="IPR001736">
    <property type="entry name" value="PLipase_D/transphosphatidylase"/>
</dbReference>
<feature type="domain" description="PLD phosphodiesterase" evidence="1">
    <location>
        <begin position="289"/>
        <end position="316"/>
    </location>
</feature>
<keyword evidence="3" id="KW-1185">Reference proteome</keyword>
<dbReference type="Proteomes" id="UP001595699">
    <property type="component" value="Unassembled WGS sequence"/>
</dbReference>
<dbReference type="SMART" id="SM00155">
    <property type="entry name" value="PLDc"/>
    <property type="match status" value="2"/>
</dbReference>
<dbReference type="SUPFAM" id="SSF56024">
    <property type="entry name" value="Phospholipase D/nuclease"/>
    <property type="match status" value="2"/>
</dbReference>
<dbReference type="PROSITE" id="PS50035">
    <property type="entry name" value="PLD"/>
    <property type="match status" value="2"/>
</dbReference>
<dbReference type="PANTHER" id="PTHR21248">
    <property type="entry name" value="CARDIOLIPIN SYNTHASE"/>
    <property type="match status" value="1"/>
</dbReference>
<reference evidence="3" key="1">
    <citation type="journal article" date="2019" name="Int. J. Syst. Evol. Microbiol.">
        <title>The Global Catalogue of Microorganisms (GCM) 10K type strain sequencing project: providing services to taxonomists for standard genome sequencing and annotation.</title>
        <authorList>
            <consortium name="The Broad Institute Genomics Platform"/>
            <consortium name="The Broad Institute Genome Sequencing Center for Infectious Disease"/>
            <person name="Wu L."/>
            <person name="Ma J."/>
        </authorList>
    </citation>
    <scope>NUCLEOTIDE SEQUENCE [LARGE SCALE GENOMIC DNA]</scope>
    <source>
        <strain evidence="3">CGMCC 4.7241</strain>
    </source>
</reference>
<name>A0ABV7Y916_9ACTN</name>
<dbReference type="Pfam" id="PF00614">
    <property type="entry name" value="PLDc"/>
    <property type="match status" value="1"/>
</dbReference>
<dbReference type="PANTHER" id="PTHR21248:SF22">
    <property type="entry name" value="PHOSPHOLIPASE D"/>
    <property type="match status" value="1"/>
</dbReference>
<comment type="caution">
    <text evidence="2">The sequence shown here is derived from an EMBL/GenBank/DDBJ whole genome shotgun (WGS) entry which is preliminary data.</text>
</comment>
<proteinExistence type="predicted"/>
<dbReference type="Gene3D" id="3.30.870.10">
    <property type="entry name" value="Endonuclease Chain A"/>
    <property type="match status" value="2"/>
</dbReference>
<dbReference type="Pfam" id="PF13091">
    <property type="entry name" value="PLDc_2"/>
    <property type="match status" value="1"/>
</dbReference>
<dbReference type="InterPro" id="IPR025202">
    <property type="entry name" value="PLD-like_dom"/>
</dbReference>
<protein>
    <submittedName>
        <fullName evidence="2">Phosphatidylserine/phosphatidylglycerophosphate/ cardiolipin synthase family protein</fullName>
    </submittedName>
</protein>
<evidence type="ECO:0000259" key="1">
    <source>
        <dbReference type="PROSITE" id="PS50035"/>
    </source>
</evidence>